<dbReference type="STRING" id="156889.Mmc1_3026"/>
<dbReference type="SMART" id="SM00448">
    <property type="entry name" value="REC"/>
    <property type="match status" value="1"/>
</dbReference>
<dbReference type="eggNOG" id="COG0784">
    <property type="taxonomic scope" value="Bacteria"/>
</dbReference>
<feature type="domain" description="Response regulatory" evidence="4">
    <location>
        <begin position="6"/>
        <end position="153"/>
    </location>
</feature>
<reference evidence="5 6" key="2">
    <citation type="journal article" date="2012" name="Int. J. Syst. Evol. Microbiol.">
        <title>Magnetococcus marinus gen. nov., sp. nov., a marine, magnetotactic bacterium that represents a novel lineage (Magnetococcaceae fam. nov.; Magnetococcales ord. nov.) at the base of the Alphaproteobacteria.</title>
        <authorList>
            <person name="Bazylinski D.A."/>
            <person name="Williams T.J."/>
            <person name="Lefevre C.T."/>
            <person name="Berg R.J."/>
            <person name="Zhang C.L."/>
            <person name="Bowser S.S."/>
            <person name="Dean A.J."/>
            <person name="Beveridge T.J."/>
        </authorList>
    </citation>
    <scope>NUCLEOTIDE SEQUENCE [LARGE SCALE GENOMIC DNA]</scope>
    <source>
        <strain evidence="6">ATCC BAA-1437 / JCM 17883 / MC-1</strain>
    </source>
</reference>
<evidence type="ECO:0000313" key="5">
    <source>
        <dbReference type="EMBL" id="ABK45517.1"/>
    </source>
</evidence>
<keyword evidence="1 2" id="KW-0597">Phosphoprotein</keyword>
<evidence type="ECO:0000256" key="3">
    <source>
        <dbReference type="SAM" id="Coils"/>
    </source>
</evidence>
<evidence type="ECO:0000256" key="2">
    <source>
        <dbReference type="PROSITE-ProRule" id="PRU00169"/>
    </source>
</evidence>
<gene>
    <name evidence="5" type="ordered locus">Mmc1_3026</name>
</gene>
<dbReference type="EMBL" id="CP000471">
    <property type="protein sequence ID" value="ABK45517.1"/>
    <property type="molecule type" value="Genomic_DNA"/>
</dbReference>
<keyword evidence="3" id="KW-0175">Coiled coil</keyword>
<dbReference type="InterPro" id="IPR050595">
    <property type="entry name" value="Bact_response_regulator"/>
</dbReference>
<dbReference type="PANTHER" id="PTHR44591">
    <property type="entry name" value="STRESS RESPONSE REGULATOR PROTEIN 1"/>
    <property type="match status" value="1"/>
</dbReference>
<feature type="coiled-coil region" evidence="3">
    <location>
        <begin position="159"/>
        <end position="193"/>
    </location>
</feature>
<dbReference type="PANTHER" id="PTHR44591:SF3">
    <property type="entry name" value="RESPONSE REGULATORY DOMAIN-CONTAINING PROTEIN"/>
    <property type="match status" value="1"/>
</dbReference>
<dbReference type="PROSITE" id="PS50110">
    <property type="entry name" value="RESPONSE_REGULATORY"/>
    <property type="match status" value="1"/>
</dbReference>
<reference evidence="6" key="1">
    <citation type="journal article" date="2009" name="Appl. Environ. Microbiol.">
        <title>Complete genome sequence of the chemolithoautotrophic marine magnetotactic coccus strain MC-1.</title>
        <authorList>
            <person name="Schubbe S."/>
            <person name="Williams T.J."/>
            <person name="Xie G."/>
            <person name="Kiss H.E."/>
            <person name="Brettin T.S."/>
            <person name="Martinez D."/>
            <person name="Ross C.A."/>
            <person name="Schuler D."/>
            <person name="Cox B.L."/>
            <person name="Nealson K.H."/>
            <person name="Bazylinski D.A."/>
        </authorList>
    </citation>
    <scope>NUCLEOTIDE SEQUENCE [LARGE SCALE GENOMIC DNA]</scope>
    <source>
        <strain evidence="6">ATCC BAA-1437 / JCM 17883 / MC-1</strain>
    </source>
</reference>
<dbReference type="Proteomes" id="UP000002586">
    <property type="component" value="Chromosome"/>
</dbReference>
<evidence type="ECO:0000256" key="1">
    <source>
        <dbReference type="ARBA" id="ARBA00022553"/>
    </source>
</evidence>
<dbReference type="RefSeq" id="WP_011714581.1">
    <property type="nucleotide sequence ID" value="NC_008576.1"/>
</dbReference>
<protein>
    <submittedName>
        <fullName evidence="5">Response regulator receiver protein</fullName>
    </submittedName>
</protein>
<keyword evidence="6" id="KW-1185">Reference proteome</keyword>
<feature type="modified residue" description="4-aspartylphosphate" evidence="2">
    <location>
        <position position="86"/>
    </location>
</feature>
<dbReference type="AlphaFoldDB" id="A0LC24"/>
<dbReference type="HOGENOM" id="CLU_1271025_0_0_5"/>
<dbReference type="InterPro" id="IPR001789">
    <property type="entry name" value="Sig_transdc_resp-reg_receiver"/>
</dbReference>
<evidence type="ECO:0000259" key="4">
    <source>
        <dbReference type="PROSITE" id="PS50110"/>
    </source>
</evidence>
<evidence type="ECO:0000313" key="6">
    <source>
        <dbReference type="Proteomes" id="UP000002586"/>
    </source>
</evidence>
<organism evidence="5 6">
    <name type="scientific">Magnetococcus marinus (strain ATCC BAA-1437 / JCM 17883 / MC-1)</name>
    <dbReference type="NCBI Taxonomy" id="156889"/>
    <lineage>
        <taxon>Bacteria</taxon>
        <taxon>Pseudomonadati</taxon>
        <taxon>Pseudomonadota</taxon>
        <taxon>Magnetococcia</taxon>
        <taxon>Magnetococcales</taxon>
        <taxon>Magnetococcaceae</taxon>
        <taxon>Magnetococcus</taxon>
    </lineage>
</organism>
<dbReference type="Pfam" id="PF00072">
    <property type="entry name" value="Response_reg"/>
    <property type="match status" value="1"/>
</dbReference>
<dbReference type="Gene3D" id="3.40.50.2300">
    <property type="match status" value="1"/>
</dbReference>
<dbReference type="GO" id="GO:0000160">
    <property type="term" value="P:phosphorelay signal transduction system"/>
    <property type="evidence" value="ECO:0007669"/>
    <property type="project" value="InterPro"/>
</dbReference>
<name>A0LC24_MAGMM</name>
<dbReference type="OrthoDB" id="9814202at2"/>
<proteinExistence type="predicted"/>
<accession>A0LC24</accession>
<sequence>MTFNTRILVMDDNPEVLEAYRAIFSAQATQPGFLEQFIDESASQPPLSEVSRLVFELVAVSQGQDGVAEVERAMQQQRPFAVAFVDIRMPPGMDGLEVARRIRALDAHIYINIVSAYSDHSVDEIHDQLQHDVQFIKKPVSRGELYQMARDGCERWNHEQALEATLQKLKDEKQQLEASMHRLEQERQNVVRTEKTVVVDFGHSGEEFASWVDMLDK</sequence>
<dbReference type="KEGG" id="mgm:Mmc1_3026"/>
<dbReference type="InterPro" id="IPR011006">
    <property type="entry name" value="CheY-like_superfamily"/>
</dbReference>
<dbReference type="SUPFAM" id="SSF52172">
    <property type="entry name" value="CheY-like"/>
    <property type="match status" value="1"/>
</dbReference>